<dbReference type="PANTHER" id="PTHR24567:SF74">
    <property type="entry name" value="HTH-TYPE TRANSCRIPTIONAL REGULATOR ARCR"/>
    <property type="match status" value="1"/>
</dbReference>
<evidence type="ECO:0000256" key="4">
    <source>
        <dbReference type="SAM" id="MobiDB-lite"/>
    </source>
</evidence>
<evidence type="ECO:0000256" key="3">
    <source>
        <dbReference type="ARBA" id="ARBA00023163"/>
    </source>
</evidence>
<keyword evidence="1" id="KW-0805">Transcription regulation</keyword>
<evidence type="ECO:0000256" key="1">
    <source>
        <dbReference type="ARBA" id="ARBA00023015"/>
    </source>
</evidence>
<proteinExistence type="predicted"/>
<dbReference type="Pfam" id="PF00027">
    <property type="entry name" value="cNMP_binding"/>
    <property type="match status" value="1"/>
</dbReference>
<dbReference type="InterPro" id="IPR000595">
    <property type="entry name" value="cNMP-bd_dom"/>
</dbReference>
<organism evidence="6 7">
    <name type="scientific">Ramlibacter pallidus</name>
    <dbReference type="NCBI Taxonomy" id="2780087"/>
    <lineage>
        <taxon>Bacteria</taxon>
        <taxon>Pseudomonadati</taxon>
        <taxon>Pseudomonadota</taxon>
        <taxon>Betaproteobacteria</taxon>
        <taxon>Burkholderiales</taxon>
        <taxon>Comamonadaceae</taxon>
        <taxon>Ramlibacter</taxon>
    </lineage>
</organism>
<keyword evidence="7" id="KW-1185">Reference proteome</keyword>
<dbReference type="InterPro" id="IPR014710">
    <property type="entry name" value="RmlC-like_jellyroll"/>
</dbReference>
<dbReference type="InterPro" id="IPR050397">
    <property type="entry name" value="Env_Response_Regulators"/>
</dbReference>
<keyword evidence="3" id="KW-0804">Transcription</keyword>
<dbReference type="InterPro" id="IPR012318">
    <property type="entry name" value="HTH_CRP"/>
</dbReference>
<accession>A0ABR9S0P6</accession>
<evidence type="ECO:0000313" key="7">
    <source>
        <dbReference type="Proteomes" id="UP000806285"/>
    </source>
</evidence>
<dbReference type="InterPro" id="IPR018490">
    <property type="entry name" value="cNMP-bd_dom_sf"/>
</dbReference>
<dbReference type="Gene3D" id="2.60.120.10">
    <property type="entry name" value="Jelly Rolls"/>
    <property type="match status" value="1"/>
</dbReference>
<dbReference type="Proteomes" id="UP000806285">
    <property type="component" value="Unassembled WGS sequence"/>
</dbReference>
<sequence length="260" mass="27481">MGGGLSPHDRGDNSVGWRTDAKSRGGHPAGLDRSHNQLIAGLGARAGKRLVAAGESTPLGLAAVLAEAGAPVRHVYFPMQGFISLVAVASEGPAVEVGMIGAEGMFGASLALGVPTHPVRAIVQGSGHAWRIPAPAFRREMACNPGLHRAVCRYLYVLLVQQARSAVCLRFHPIAQRLARWLLMTGDRAGSARFHLTQEFLAYMIGVRREGITLAAGALQRQGLIAYRRGEVHILDRAGLEAAACSCYAADRATHADVLG</sequence>
<reference evidence="6 7" key="1">
    <citation type="submission" date="2020-10" db="EMBL/GenBank/DDBJ databases">
        <title>Ramlibacter sp. HM2 16S ribosomal RNA gene Genome sequencing and assembly.</title>
        <authorList>
            <person name="Kang M."/>
        </authorList>
    </citation>
    <scope>NUCLEOTIDE SEQUENCE [LARGE SCALE GENOMIC DNA]</scope>
    <source>
        <strain evidence="6 7">HM2</strain>
    </source>
</reference>
<dbReference type="SUPFAM" id="SSF51206">
    <property type="entry name" value="cAMP-binding domain-like"/>
    <property type="match status" value="1"/>
</dbReference>
<dbReference type="PANTHER" id="PTHR24567">
    <property type="entry name" value="CRP FAMILY TRANSCRIPTIONAL REGULATORY PROTEIN"/>
    <property type="match status" value="1"/>
</dbReference>
<evidence type="ECO:0000256" key="2">
    <source>
        <dbReference type="ARBA" id="ARBA00023125"/>
    </source>
</evidence>
<feature type="domain" description="HTH crp-type" evidence="5">
    <location>
        <begin position="172"/>
        <end position="238"/>
    </location>
</feature>
<keyword evidence="2" id="KW-0238">DNA-binding</keyword>
<dbReference type="SMART" id="SM00100">
    <property type="entry name" value="cNMP"/>
    <property type="match status" value="1"/>
</dbReference>
<dbReference type="EMBL" id="JADDIV010000001">
    <property type="protein sequence ID" value="MBE7366664.1"/>
    <property type="molecule type" value="Genomic_DNA"/>
</dbReference>
<protein>
    <submittedName>
        <fullName evidence="6">Crp/Fnr family transcriptional regulator</fullName>
    </submittedName>
</protein>
<evidence type="ECO:0000259" key="5">
    <source>
        <dbReference type="PROSITE" id="PS51063"/>
    </source>
</evidence>
<comment type="caution">
    <text evidence="6">The sequence shown here is derived from an EMBL/GenBank/DDBJ whole genome shotgun (WGS) entry which is preliminary data.</text>
</comment>
<dbReference type="PROSITE" id="PS51063">
    <property type="entry name" value="HTH_CRP_2"/>
    <property type="match status" value="1"/>
</dbReference>
<dbReference type="SUPFAM" id="SSF46785">
    <property type="entry name" value="Winged helix' DNA-binding domain"/>
    <property type="match status" value="1"/>
</dbReference>
<evidence type="ECO:0000313" key="6">
    <source>
        <dbReference type="EMBL" id="MBE7366664.1"/>
    </source>
</evidence>
<dbReference type="InterPro" id="IPR036390">
    <property type="entry name" value="WH_DNA-bd_sf"/>
</dbReference>
<feature type="region of interest" description="Disordered" evidence="4">
    <location>
        <begin position="1"/>
        <end position="34"/>
    </location>
</feature>
<dbReference type="Pfam" id="PF13545">
    <property type="entry name" value="HTH_Crp_2"/>
    <property type="match status" value="1"/>
</dbReference>
<gene>
    <name evidence="6" type="ORF">IM787_03695</name>
</gene>
<name>A0ABR9S0P6_9BURK</name>
<dbReference type="CDD" id="cd00038">
    <property type="entry name" value="CAP_ED"/>
    <property type="match status" value="1"/>
</dbReference>